<evidence type="ECO:0000313" key="7">
    <source>
        <dbReference type="Proteomes" id="UP001055286"/>
    </source>
</evidence>
<dbReference type="GO" id="GO:0046872">
    <property type="term" value="F:metal ion binding"/>
    <property type="evidence" value="ECO:0007669"/>
    <property type="project" value="UniProtKB-KW"/>
</dbReference>
<accession>A0AA37HH56</accession>
<dbReference type="PROSITE" id="PS51007">
    <property type="entry name" value="CYTC"/>
    <property type="match status" value="1"/>
</dbReference>
<keyword evidence="7" id="KW-1185">Reference proteome</keyword>
<evidence type="ECO:0000259" key="5">
    <source>
        <dbReference type="PROSITE" id="PS51007"/>
    </source>
</evidence>
<sequence>MSRDAPRTSSAAAAALLGALLAALVLKPGLAAGQAGGEALFLGGVRTVPAVPGGRPVVLPGCRDCHGRDGAGGREGGVLAPPIARSALTRTTLARPAYDQAGFATALRDGVGSGGGRLQALMPRYPVGVDDAAALWRHLARLETSERHGVEPDRLRLGVDAAAGPWLLERLSEDFGGDLRIHGRRIDLVPVRGADLEEGRLLALLFATDPALRHSDGGLPLLFPLAPIDDEVRADEARSLMPSRRDQADTLLAAAPPEAPVLTDGGGRALLSVKVGRRILDADRLEAPLPSELVVLVAPARWRGLLGLLRPGTRVHAIGPEVGEVVPALARGGVRLVVTNPSAGPGIDASVTPAARLARTAAVLLRGALAAAGRDLTRGALLRAFDTLRLDGPDWPALDYARHPLTGRRTTALVALE</sequence>
<protein>
    <recommendedName>
        <fullName evidence="5">Cytochrome c domain-containing protein</fullName>
    </recommendedName>
</protein>
<keyword evidence="1 4" id="KW-0349">Heme</keyword>
<evidence type="ECO:0000256" key="3">
    <source>
        <dbReference type="ARBA" id="ARBA00023004"/>
    </source>
</evidence>
<keyword evidence="3 4" id="KW-0408">Iron</keyword>
<gene>
    <name evidence="6" type="ORF">MPEAHAMD_5878</name>
</gene>
<dbReference type="RefSeq" id="WP_238193065.1">
    <property type="nucleotide sequence ID" value="NZ_BPQJ01000045.1"/>
</dbReference>
<dbReference type="GO" id="GO:0020037">
    <property type="term" value="F:heme binding"/>
    <property type="evidence" value="ECO:0007669"/>
    <property type="project" value="InterPro"/>
</dbReference>
<dbReference type="InterPro" id="IPR009056">
    <property type="entry name" value="Cyt_c-like_dom"/>
</dbReference>
<evidence type="ECO:0000256" key="2">
    <source>
        <dbReference type="ARBA" id="ARBA00022723"/>
    </source>
</evidence>
<evidence type="ECO:0000256" key="4">
    <source>
        <dbReference type="PROSITE-ProRule" id="PRU00433"/>
    </source>
</evidence>
<proteinExistence type="predicted"/>
<organism evidence="6 7">
    <name type="scientific">Methylobacterium frigidaeris</name>
    <dbReference type="NCBI Taxonomy" id="2038277"/>
    <lineage>
        <taxon>Bacteria</taxon>
        <taxon>Pseudomonadati</taxon>
        <taxon>Pseudomonadota</taxon>
        <taxon>Alphaproteobacteria</taxon>
        <taxon>Hyphomicrobiales</taxon>
        <taxon>Methylobacteriaceae</taxon>
        <taxon>Methylobacterium</taxon>
    </lineage>
</organism>
<reference evidence="6" key="1">
    <citation type="journal article" date="2016" name="Front. Microbiol.">
        <title>Genome Sequence of the Piezophilic, Mesophilic Sulfate-Reducing Bacterium Desulfovibrio indicus J2T.</title>
        <authorList>
            <person name="Cao J."/>
            <person name="Maignien L."/>
            <person name="Shao Z."/>
            <person name="Alain K."/>
            <person name="Jebbar M."/>
        </authorList>
    </citation>
    <scope>NUCLEOTIDE SEQUENCE</scope>
    <source>
        <strain evidence="6">JCM 32048</strain>
    </source>
</reference>
<dbReference type="SUPFAM" id="SSF46626">
    <property type="entry name" value="Cytochrome c"/>
    <property type="match status" value="1"/>
</dbReference>
<reference evidence="6" key="2">
    <citation type="submission" date="2021-08" db="EMBL/GenBank/DDBJ databases">
        <authorList>
            <person name="Tani A."/>
            <person name="Ola A."/>
            <person name="Ogura Y."/>
            <person name="Katsura K."/>
            <person name="Hayashi T."/>
        </authorList>
    </citation>
    <scope>NUCLEOTIDE SEQUENCE</scope>
    <source>
        <strain evidence="6">JCM 32048</strain>
    </source>
</reference>
<name>A0AA37HH56_9HYPH</name>
<dbReference type="GO" id="GO:0009055">
    <property type="term" value="F:electron transfer activity"/>
    <property type="evidence" value="ECO:0007669"/>
    <property type="project" value="InterPro"/>
</dbReference>
<comment type="caution">
    <text evidence="6">The sequence shown here is derived from an EMBL/GenBank/DDBJ whole genome shotgun (WGS) entry which is preliminary data.</text>
</comment>
<dbReference type="EMBL" id="BPQJ01000045">
    <property type="protein sequence ID" value="GJD65683.1"/>
    <property type="molecule type" value="Genomic_DNA"/>
</dbReference>
<feature type="domain" description="Cytochrome c" evidence="5">
    <location>
        <begin position="32"/>
        <end position="140"/>
    </location>
</feature>
<dbReference type="InterPro" id="IPR036909">
    <property type="entry name" value="Cyt_c-like_dom_sf"/>
</dbReference>
<evidence type="ECO:0000256" key="1">
    <source>
        <dbReference type="ARBA" id="ARBA00022617"/>
    </source>
</evidence>
<dbReference type="AlphaFoldDB" id="A0AA37HH56"/>
<evidence type="ECO:0000313" key="6">
    <source>
        <dbReference type="EMBL" id="GJD65683.1"/>
    </source>
</evidence>
<dbReference type="Proteomes" id="UP001055286">
    <property type="component" value="Unassembled WGS sequence"/>
</dbReference>
<keyword evidence="2 4" id="KW-0479">Metal-binding</keyword>